<reference evidence="5" key="1">
    <citation type="submission" date="2016-06" db="UniProtKB">
        <authorList>
            <consortium name="WormBaseParasite"/>
        </authorList>
    </citation>
    <scope>IDENTIFICATION</scope>
</reference>
<dbReference type="PANTHER" id="PTHR13090">
    <property type="entry name" value="ARGININE-HYDROXYLASE NDUFAF5, MITOCHONDRIAL"/>
    <property type="match status" value="1"/>
</dbReference>
<dbReference type="Proteomes" id="UP000271098">
    <property type="component" value="Unassembled WGS sequence"/>
</dbReference>
<evidence type="ECO:0000256" key="2">
    <source>
        <dbReference type="ARBA" id="ARBA00022679"/>
    </source>
</evidence>
<keyword evidence="4" id="KW-1185">Reference proteome</keyword>
<evidence type="ECO:0000256" key="1">
    <source>
        <dbReference type="ARBA" id="ARBA00022603"/>
    </source>
</evidence>
<name>A0A183D092_9BILA</name>
<dbReference type="AlphaFoldDB" id="A0A183D092"/>
<dbReference type="OrthoDB" id="16816at2759"/>
<keyword evidence="2" id="KW-0808">Transferase</keyword>
<dbReference type="InterPro" id="IPR050602">
    <property type="entry name" value="Malonyl-ACP_OMT"/>
</dbReference>
<dbReference type="PANTHER" id="PTHR13090:SF1">
    <property type="entry name" value="ARGININE-HYDROXYLASE NDUFAF5, MITOCHONDRIAL"/>
    <property type="match status" value="1"/>
</dbReference>
<dbReference type="GO" id="GO:0005739">
    <property type="term" value="C:mitochondrion"/>
    <property type="evidence" value="ECO:0007669"/>
    <property type="project" value="TreeGrafter"/>
</dbReference>
<dbReference type="GO" id="GO:0032981">
    <property type="term" value="P:mitochondrial respiratory chain complex I assembly"/>
    <property type="evidence" value="ECO:0007669"/>
    <property type="project" value="TreeGrafter"/>
</dbReference>
<dbReference type="EMBL" id="UYRT01003019">
    <property type="protein sequence ID" value="VDK32399.1"/>
    <property type="molecule type" value="Genomic_DNA"/>
</dbReference>
<dbReference type="SUPFAM" id="SSF53335">
    <property type="entry name" value="S-adenosyl-L-methionine-dependent methyltransferases"/>
    <property type="match status" value="1"/>
</dbReference>
<dbReference type="InterPro" id="IPR029063">
    <property type="entry name" value="SAM-dependent_MTases_sf"/>
</dbReference>
<evidence type="ECO:0000313" key="3">
    <source>
        <dbReference type="EMBL" id="VDK32399.1"/>
    </source>
</evidence>
<reference evidence="3 4" key="2">
    <citation type="submission" date="2018-11" db="EMBL/GenBank/DDBJ databases">
        <authorList>
            <consortium name="Pathogen Informatics"/>
        </authorList>
    </citation>
    <scope>NUCLEOTIDE SEQUENCE [LARGE SCALE GENOMIC DNA]</scope>
</reference>
<dbReference type="GO" id="GO:0008168">
    <property type="term" value="F:methyltransferase activity"/>
    <property type="evidence" value="ECO:0007669"/>
    <property type="project" value="UniProtKB-KW"/>
</dbReference>
<dbReference type="GO" id="GO:0032259">
    <property type="term" value="P:methylation"/>
    <property type="evidence" value="ECO:0007669"/>
    <property type="project" value="UniProtKB-KW"/>
</dbReference>
<dbReference type="WBParaSite" id="GPUH_0000213801-mRNA-1">
    <property type="protein sequence ID" value="GPUH_0000213801-mRNA-1"/>
    <property type="gene ID" value="GPUH_0000213801"/>
</dbReference>
<gene>
    <name evidence="3" type="ORF">GPUH_LOCUS2133</name>
</gene>
<protein>
    <submittedName>
        <fullName evidence="5">Methyltransf_25 domain-containing protein</fullName>
    </submittedName>
</protein>
<sequence>MPDEVAYRVADKVFDLTKFNDVCIDIGCGAGHIAANLIKENVGVILQCDMSAELVQRSSGAADPEVPVMRVIADESMAPFSRCLSILRPDCPLIGAMLANETVHELRIALQLAETERLGGIGLHISPFVRADDIGTLMHRAGFGMITLDTDEVVVAYPHIFALLYDLQCMGESNAVRNRSLHIRRDVLIAADAIYRSMFARDDAPCPASFQLVSFIGWRPGPLMPKPAKRGSQQMSFKDIDKIIEGKIPLPTKQNPK</sequence>
<organism evidence="5">
    <name type="scientific">Gongylonema pulchrum</name>
    <dbReference type="NCBI Taxonomy" id="637853"/>
    <lineage>
        <taxon>Eukaryota</taxon>
        <taxon>Metazoa</taxon>
        <taxon>Ecdysozoa</taxon>
        <taxon>Nematoda</taxon>
        <taxon>Chromadorea</taxon>
        <taxon>Rhabditida</taxon>
        <taxon>Spirurina</taxon>
        <taxon>Spiruromorpha</taxon>
        <taxon>Spiruroidea</taxon>
        <taxon>Gongylonematidae</taxon>
        <taxon>Gongylonema</taxon>
    </lineage>
</organism>
<accession>A0A183D092</accession>
<keyword evidence="1" id="KW-0489">Methyltransferase</keyword>
<evidence type="ECO:0000313" key="5">
    <source>
        <dbReference type="WBParaSite" id="GPUH_0000213801-mRNA-1"/>
    </source>
</evidence>
<proteinExistence type="predicted"/>
<evidence type="ECO:0000313" key="4">
    <source>
        <dbReference type="Proteomes" id="UP000271098"/>
    </source>
</evidence>